<feature type="transmembrane region" description="Helical" evidence="6">
    <location>
        <begin position="89"/>
        <end position="111"/>
    </location>
</feature>
<comment type="subcellular location">
    <subcellularLocation>
        <location evidence="1">Membrane</location>
        <topology evidence="1">Multi-pass membrane protein</topology>
    </subcellularLocation>
</comment>
<feature type="transmembrane region" description="Helical" evidence="6">
    <location>
        <begin position="59"/>
        <end position="77"/>
    </location>
</feature>
<evidence type="ECO:0000256" key="6">
    <source>
        <dbReference type="SAM" id="Phobius"/>
    </source>
</evidence>
<proteinExistence type="predicted"/>
<dbReference type="Pfam" id="PF05140">
    <property type="entry name" value="ResB"/>
    <property type="match status" value="1"/>
</dbReference>
<evidence type="ECO:0000313" key="8">
    <source>
        <dbReference type="EMBL" id="MDG0817430.1"/>
    </source>
</evidence>
<evidence type="ECO:0000256" key="3">
    <source>
        <dbReference type="ARBA" id="ARBA00022748"/>
    </source>
</evidence>
<evidence type="ECO:0000313" key="9">
    <source>
        <dbReference type="Proteomes" id="UP001152321"/>
    </source>
</evidence>
<feature type="transmembrane region" description="Helical" evidence="6">
    <location>
        <begin position="439"/>
        <end position="458"/>
    </location>
</feature>
<evidence type="ECO:0000256" key="4">
    <source>
        <dbReference type="ARBA" id="ARBA00022989"/>
    </source>
</evidence>
<name>A0ABT6DMV7_9BACT</name>
<dbReference type="RefSeq" id="WP_277578903.1">
    <property type="nucleotide sequence ID" value="NZ_JANRMI010000004.1"/>
</dbReference>
<reference evidence="8" key="1">
    <citation type="submission" date="2022-08" db="EMBL/GenBank/DDBJ databases">
        <title>Novel Bdellovibrio Species Isolated from Svalbard: Designation Bdellovibrio svalbardensis.</title>
        <authorList>
            <person name="Mitchell R.J."/>
            <person name="Choi S.Y."/>
        </authorList>
    </citation>
    <scope>NUCLEOTIDE SEQUENCE</scope>
    <source>
        <strain evidence="8">PAP01</strain>
    </source>
</reference>
<dbReference type="InterPro" id="IPR023494">
    <property type="entry name" value="Cyt_c_bgen_Ccs1/CcsB/ResB"/>
</dbReference>
<dbReference type="Proteomes" id="UP001152321">
    <property type="component" value="Unassembled WGS sequence"/>
</dbReference>
<keyword evidence="9" id="KW-1185">Reference proteome</keyword>
<gene>
    <name evidence="8" type="ORF">NWE73_13695</name>
</gene>
<evidence type="ECO:0000256" key="2">
    <source>
        <dbReference type="ARBA" id="ARBA00022692"/>
    </source>
</evidence>
<sequence length="480" mass="54050">MTTPGPQKKSLLKKLNKPLASLRLAVFIIICIAVITAVGTIIEAKYDAYAAKKLVYDTWMMYTIMGLLAINLIGVMIDRLPWKKRHASFVLAHIGILVLLLGALITAKYGLDGSMRVGIGDSNTFVQTSETDLVVYSSFDGDRYSKTFESEVDFFRKPPSEQKPLEIPAVEGSIKVVDYKKYVLPSRKVVVDESGKAGAGLRFQIQNPNVNVIEWLVQRKPNAVATHNFGPAQVHLGPIPEKGFMRNEIYLSPEKGPKDEWRLRYAVFYKESDKPGKKGFLKEGDVFDPGFKMAMEFRVLRFMPSAVEDWDLQTLEQPTPLTTSAVKIAFEGKEHWVLLNDMVKLFTNNSVYLLTYGNRRIDIGFPLKLKSFEVDRYQGTTRAMAYKSIVEVPELGEHVISMNEPLKYKGLTIYQASFQEENGQPVASIFSVNADPGRFIKYLGSLIMTLGVILLMWFKHLDFKIGKKAGVKPDVKGEKK</sequence>
<keyword evidence="3" id="KW-0201">Cytochrome c-type biogenesis</keyword>
<accession>A0ABT6DMV7</accession>
<comment type="caution">
    <text evidence="8">The sequence shown here is derived from an EMBL/GenBank/DDBJ whole genome shotgun (WGS) entry which is preliminary data.</text>
</comment>
<evidence type="ECO:0000259" key="7">
    <source>
        <dbReference type="Pfam" id="PF05140"/>
    </source>
</evidence>
<keyword evidence="5 6" id="KW-0472">Membrane</keyword>
<evidence type="ECO:0000256" key="1">
    <source>
        <dbReference type="ARBA" id="ARBA00004141"/>
    </source>
</evidence>
<feature type="domain" description="ResB-like" evidence="7">
    <location>
        <begin position="355"/>
        <end position="422"/>
    </location>
</feature>
<dbReference type="EMBL" id="JANRMI010000004">
    <property type="protein sequence ID" value="MDG0817430.1"/>
    <property type="molecule type" value="Genomic_DNA"/>
</dbReference>
<dbReference type="PANTHER" id="PTHR31566">
    <property type="entry name" value="CYTOCHROME C BIOGENESIS PROTEIN CCS1, CHLOROPLASTIC"/>
    <property type="match status" value="1"/>
</dbReference>
<keyword evidence="2 6" id="KW-0812">Transmembrane</keyword>
<evidence type="ECO:0000256" key="5">
    <source>
        <dbReference type="ARBA" id="ARBA00023136"/>
    </source>
</evidence>
<organism evidence="8 9">
    <name type="scientific">Bdellovibrio svalbardensis</name>
    <dbReference type="NCBI Taxonomy" id="2972972"/>
    <lineage>
        <taxon>Bacteria</taxon>
        <taxon>Pseudomonadati</taxon>
        <taxon>Bdellovibrionota</taxon>
        <taxon>Bdellovibrionia</taxon>
        <taxon>Bdellovibrionales</taxon>
        <taxon>Pseudobdellovibrionaceae</taxon>
        <taxon>Bdellovibrio</taxon>
    </lineage>
</organism>
<keyword evidence="4 6" id="KW-1133">Transmembrane helix</keyword>
<feature type="transmembrane region" description="Helical" evidence="6">
    <location>
        <begin position="20"/>
        <end position="39"/>
    </location>
</feature>
<protein>
    <submittedName>
        <fullName evidence="8">Cytochrome c biogenesis protein ResB</fullName>
    </submittedName>
</protein>
<dbReference type="InterPro" id="IPR007816">
    <property type="entry name" value="ResB-like_domain"/>
</dbReference>